<evidence type="ECO:0000256" key="8">
    <source>
        <dbReference type="ARBA" id="ARBA00023136"/>
    </source>
</evidence>
<comment type="subcellular location">
    <subcellularLocation>
        <location evidence="1">Endoplasmic reticulum membrane</location>
        <topology evidence="1">Multi-pass membrane protein</topology>
    </subcellularLocation>
</comment>
<comment type="similarity">
    <text evidence="3">Belongs to the PIGU family.</text>
</comment>
<evidence type="ECO:0000256" key="3">
    <source>
        <dbReference type="ARBA" id="ARBA00010026"/>
    </source>
</evidence>
<gene>
    <name evidence="10" type="ORF">MEQU1_000705</name>
</gene>
<keyword evidence="6" id="KW-0256">Endoplasmic reticulum</keyword>
<evidence type="ECO:0000256" key="5">
    <source>
        <dbReference type="ARBA" id="ARBA00022692"/>
    </source>
</evidence>
<dbReference type="Proteomes" id="UP001214415">
    <property type="component" value="Chromosome 1"/>
</dbReference>
<feature type="transmembrane region" description="Helical" evidence="9">
    <location>
        <begin position="38"/>
        <end position="63"/>
    </location>
</feature>
<evidence type="ECO:0000256" key="6">
    <source>
        <dbReference type="ARBA" id="ARBA00022824"/>
    </source>
</evidence>
<protein>
    <recommendedName>
        <fullName evidence="12">GPI transamidase subunit PIG-U</fullName>
    </recommendedName>
</protein>
<dbReference type="PANTHER" id="PTHR13121:SF0">
    <property type="entry name" value="PHOSPHATIDYLINOSITOL GLYCAN ANCHOR BIOSYNTHESIS CLASS U PROTEIN"/>
    <property type="match status" value="1"/>
</dbReference>
<proteinExistence type="inferred from homology"/>
<evidence type="ECO:0000313" key="11">
    <source>
        <dbReference type="Proteomes" id="UP001214415"/>
    </source>
</evidence>
<feature type="transmembrane region" description="Helical" evidence="9">
    <location>
        <begin position="232"/>
        <end position="253"/>
    </location>
</feature>
<dbReference type="Pfam" id="PF06728">
    <property type="entry name" value="PIG-U"/>
    <property type="match status" value="1"/>
</dbReference>
<keyword evidence="8 9" id="KW-0472">Membrane</keyword>
<dbReference type="AlphaFoldDB" id="A0AAF0IZ28"/>
<comment type="pathway">
    <text evidence="2">Glycolipid biosynthesis; glycosylphosphatidylinositol-anchor biosynthesis.</text>
</comment>
<dbReference type="GO" id="GO:0006506">
    <property type="term" value="P:GPI anchor biosynthetic process"/>
    <property type="evidence" value="ECO:0007669"/>
    <property type="project" value="UniProtKB-KW"/>
</dbReference>
<evidence type="ECO:0000256" key="1">
    <source>
        <dbReference type="ARBA" id="ARBA00004477"/>
    </source>
</evidence>
<feature type="transmembrane region" description="Helical" evidence="9">
    <location>
        <begin position="174"/>
        <end position="192"/>
    </location>
</feature>
<reference evidence="10" key="1">
    <citation type="submission" date="2023-03" db="EMBL/GenBank/DDBJ databases">
        <title>Mating type loci evolution in Malassezia.</title>
        <authorList>
            <person name="Coelho M.A."/>
        </authorList>
    </citation>
    <scope>NUCLEOTIDE SEQUENCE</scope>
    <source>
        <strain evidence="10">CBS 12830</strain>
    </source>
</reference>
<evidence type="ECO:0000256" key="2">
    <source>
        <dbReference type="ARBA" id="ARBA00004687"/>
    </source>
</evidence>
<dbReference type="PANTHER" id="PTHR13121">
    <property type="entry name" value="GPI TRANSAMIDASE COMPONENT PIG-U"/>
    <property type="match status" value="1"/>
</dbReference>
<evidence type="ECO:0000256" key="7">
    <source>
        <dbReference type="ARBA" id="ARBA00022989"/>
    </source>
</evidence>
<keyword evidence="5 9" id="KW-0812">Transmembrane</keyword>
<name>A0AAF0IZ28_9BASI</name>
<evidence type="ECO:0000313" key="10">
    <source>
        <dbReference type="EMBL" id="WFD22043.1"/>
    </source>
</evidence>
<feature type="transmembrane region" description="Helical" evidence="9">
    <location>
        <begin position="104"/>
        <end position="126"/>
    </location>
</feature>
<dbReference type="GO" id="GO:0042765">
    <property type="term" value="C:GPI-anchor transamidase complex"/>
    <property type="evidence" value="ECO:0007669"/>
    <property type="project" value="InterPro"/>
</dbReference>
<dbReference type="GO" id="GO:0016255">
    <property type="term" value="P:attachment of GPI anchor to protein"/>
    <property type="evidence" value="ECO:0007669"/>
    <property type="project" value="InterPro"/>
</dbReference>
<organism evidence="10 11">
    <name type="scientific">Malassezia equina</name>
    <dbReference type="NCBI Taxonomy" id="1381935"/>
    <lineage>
        <taxon>Eukaryota</taxon>
        <taxon>Fungi</taxon>
        <taxon>Dikarya</taxon>
        <taxon>Basidiomycota</taxon>
        <taxon>Ustilaginomycotina</taxon>
        <taxon>Malasseziomycetes</taxon>
        <taxon>Malasseziales</taxon>
        <taxon>Malasseziaceae</taxon>
        <taxon>Malassezia</taxon>
    </lineage>
</organism>
<evidence type="ECO:0000256" key="9">
    <source>
        <dbReference type="SAM" id="Phobius"/>
    </source>
</evidence>
<keyword evidence="4" id="KW-0337">GPI-anchor biosynthesis</keyword>
<dbReference type="InterPro" id="IPR009600">
    <property type="entry name" value="PIG-U"/>
</dbReference>
<keyword evidence="11" id="KW-1185">Reference proteome</keyword>
<sequence length="354" mass="39646">MQYLLTVLQVPAEALWRSKGLHHSPLLLMLPSSVIMDPWLSACLWIALDVVSGVALAALAATLAKRAERHVRIVPSFVAACFLLNPYAVAACVAKSMSQWRSCLTLLALLSAVHGVWLLVACVQALNTVLFMNPVCVTPALLLLGADAHAKYGRWRVQFGQRQSDAWTQWLRRTTVRYAAWLGALLLLSALYSRDPTLSFVRSVYGSRILVDDLAPNAGLVWYFFVEMFPHFRGFFTMVVNLHMLSYTVPALLKWRSDPLFAITVLVGIHALFQTYPSAGDSALYLALWSVSYTRLSDWSANANFFYAINLVQGLGLGSLLLDSVWAWGRERWELERKQEQDTSPPGVRFVVQR</sequence>
<feature type="transmembrane region" description="Helical" evidence="9">
    <location>
        <begin position="260"/>
        <end position="279"/>
    </location>
</feature>
<evidence type="ECO:0008006" key="12">
    <source>
        <dbReference type="Google" id="ProtNLM"/>
    </source>
</evidence>
<keyword evidence="7 9" id="KW-1133">Transmembrane helix</keyword>
<accession>A0AAF0IZ28</accession>
<evidence type="ECO:0000256" key="4">
    <source>
        <dbReference type="ARBA" id="ARBA00022502"/>
    </source>
</evidence>
<feature type="transmembrane region" description="Helical" evidence="9">
    <location>
        <begin position="305"/>
        <end position="328"/>
    </location>
</feature>
<dbReference type="EMBL" id="CP119900">
    <property type="protein sequence ID" value="WFD22043.1"/>
    <property type="molecule type" value="Genomic_DNA"/>
</dbReference>